<reference evidence="1" key="1">
    <citation type="journal article" date="2015" name="Nature">
        <title>Complex archaea that bridge the gap between prokaryotes and eukaryotes.</title>
        <authorList>
            <person name="Spang A."/>
            <person name="Saw J.H."/>
            <person name="Jorgensen S.L."/>
            <person name="Zaremba-Niedzwiedzka K."/>
            <person name="Martijn J."/>
            <person name="Lind A.E."/>
            <person name="van Eijk R."/>
            <person name="Schleper C."/>
            <person name="Guy L."/>
            <person name="Ettema T.J."/>
        </authorList>
    </citation>
    <scope>NUCLEOTIDE SEQUENCE</scope>
</reference>
<sequence length="654" mass="74160">AFDGDGAFFSRHLAEASGNFPEMMFALAVLDLPFTAAKHESGFKGAQFTLTAGSPMAVVHQQIASVAPAAEKASILVSQNFFRRGDRYRHVNNEKLDKFVSEEFLTHVVYGCHVVLTNPTSARQKLDVLLQVPRGAIPVLNGKFTRSVHVVLDSYRTTTLEYYFYFPAAGKYAHYPVSVARNEKHLASAPAVTLNVVEKLTRIDRASWDYISQHGTGEQVIDFLKANNINRIKLPRIAFRMRDKAYFRQATDLLAGRHVYDHTLWSYGIYHNVLPAAREYLQHANSFVAQCGSYIDTKLLTVDPVVRKTYQHMEYSPLVNARSHRLGKRRRIVNARLFGQYHRLMNVLACRGKLDDHDLMAVTYYMLLQERVEEAMGFFKRVDPAKLPTRLQHDYFSAYVDFYTTADQKVARAMADKYKDYPVDRWRKAFANVSAQLDELAGKAAKIVDKEDRAQQQAKLAASEPSFELKVESKKVTVDYQNLTEGTVNYYLMDIELLFSRNPFVKQYAGQFAYIRPNATAVVKLPANKRSITFDLPKRFGSANVMVEIVAGGVKKSQAYYANSLAVQVIENYGQLRITHADSGQPLATVYAKVYARMRDGRVKFYKDGYTDLRGRFDYTSLNTNELDFVGRFSILILSDTDGATVREAAAPKR</sequence>
<evidence type="ECO:0000313" key="1">
    <source>
        <dbReference type="EMBL" id="KKL75775.1"/>
    </source>
</evidence>
<feature type="non-terminal residue" evidence="1">
    <location>
        <position position="1"/>
    </location>
</feature>
<organism evidence="1">
    <name type="scientific">marine sediment metagenome</name>
    <dbReference type="NCBI Taxonomy" id="412755"/>
    <lineage>
        <taxon>unclassified sequences</taxon>
        <taxon>metagenomes</taxon>
        <taxon>ecological metagenomes</taxon>
    </lineage>
</organism>
<proteinExistence type="predicted"/>
<dbReference type="EMBL" id="LAZR01024252">
    <property type="protein sequence ID" value="KKL75775.1"/>
    <property type="molecule type" value="Genomic_DNA"/>
</dbReference>
<dbReference type="AlphaFoldDB" id="A0A0F9H2E8"/>
<name>A0A0F9H2E8_9ZZZZ</name>
<accession>A0A0F9H2E8</accession>
<gene>
    <name evidence="1" type="ORF">LCGC14_2051520</name>
</gene>
<protein>
    <submittedName>
        <fullName evidence="1">Uncharacterized protein</fullName>
    </submittedName>
</protein>
<comment type="caution">
    <text evidence="1">The sequence shown here is derived from an EMBL/GenBank/DDBJ whole genome shotgun (WGS) entry which is preliminary data.</text>
</comment>